<dbReference type="InterPro" id="IPR010917">
    <property type="entry name" value="TonB_rcpt_CS"/>
</dbReference>
<evidence type="ECO:0000256" key="7">
    <source>
        <dbReference type="PROSITE-ProRule" id="PRU01360"/>
    </source>
</evidence>
<evidence type="ECO:0000313" key="9">
    <source>
        <dbReference type="EMBL" id="VDR27393.1"/>
    </source>
</evidence>
<comment type="similarity">
    <text evidence="7">Belongs to the TonB-dependent receptor family.</text>
</comment>
<dbReference type="PROSITE" id="PS01156">
    <property type="entry name" value="TONB_DEPENDENT_REC_2"/>
    <property type="match status" value="1"/>
</dbReference>
<organism evidence="9 10">
    <name type="scientific">Raoultella terrigena</name>
    <name type="common">Klebsiella terrigena</name>
    <dbReference type="NCBI Taxonomy" id="577"/>
    <lineage>
        <taxon>Bacteria</taxon>
        <taxon>Pseudomonadati</taxon>
        <taxon>Pseudomonadota</taxon>
        <taxon>Gammaproteobacteria</taxon>
        <taxon>Enterobacterales</taxon>
        <taxon>Enterobacteriaceae</taxon>
        <taxon>Klebsiella/Raoultella group</taxon>
        <taxon>Raoultella</taxon>
    </lineage>
</organism>
<keyword evidence="3 7" id="KW-1134">Transmembrane beta strand</keyword>
<dbReference type="Gene3D" id="2.40.170.20">
    <property type="entry name" value="TonB-dependent receptor, beta-barrel domain"/>
    <property type="match status" value="1"/>
</dbReference>
<proteinExistence type="inferred from homology"/>
<reference evidence="9 10" key="1">
    <citation type="submission" date="2018-12" db="EMBL/GenBank/DDBJ databases">
        <authorList>
            <consortium name="Pathogen Informatics"/>
        </authorList>
    </citation>
    <scope>NUCLEOTIDE SEQUENCE [LARGE SCALE GENOMIC DNA]</scope>
    <source>
        <strain evidence="9 10">NCTC13098</strain>
    </source>
</reference>
<evidence type="ECO:0000256" key="4">
    <source>
        <dbReference type="ARBA" id="ARBA00022692"/>
    </source>
</evidence>
<evidence type="ECO:0000256" key="2">
    <source>
        <dbReference type="ARBA" id="ARBA00022448"/>
    </source>
</evidence>
<evidence type="ECO:0000256" key="8">
    <source>
        <dbReference type="PROSITE-ProRule" id="PRU10144"/>
    </source>
</evidence>
<dbReference type="GO" id="GO:0009279">
    <property type="term" value="C:cell outer membrane"/>
    <property type="evidence" value="ECO:0007669"/>
    <property type="project" value="UniProtKB-SubCell"/>
</dbReference>
<dbReference type="AlphaFoldDB" id="A0A3P8M3J4"/>
<dbReference type="EMBL" id="LR131271">
    <property type="protein sequence ID" value="VDR27393.1"/>
    <property type="molecule type" value="Genomic_DNA"/>
</dbReference>
<sequence>MDVGSNYRTRLFGTDTTFRLAVTNVTNRRYWTNIVPGALTGYTGAGYASAQLGAPREATASVQFDF</sequence>
<comment type="subcellular location">
    <subcellularLocation>
        <location evidence="1 7">Cell outer membrane</location>
        <topology evidence="1 7">Multi-pass membrane protein</topology>
    </subcellularLocation>
</comment>
<keyword evidence="2 7" id="KW-0813">Transport</keyword>
<dbReference type="InterPro" id="IPR039426">
    <property type="entry name" value="TonB-dep_rcpt-like"/>
</dbReference>
<dbReference type="Proteomes" id="UP000274346">
    <property type="component" value="Chromosome"/>
</dbReference>
<evidence type="ECO:0000256" key="5">
    <source>
        <dbReference type="ARBA" id="ARBA00023136"/>
    </source>
</evidence>
<evidence type="ECO:0000256" key="1">
    <source>
        <dbReference type="ARBA" id="ARBA00004571"/>
    </source>
</evidence>
<dbReference type="PROSITE" id="PS52016">
    <property type="entry name" value="TONB_DEPENDENT_REC_3"/>
    <property type="match status" value="1"/>
</dbReference>
<dbReference type="SUPFAM" id="SSF56935">
    <property type="entry name" value="Porins"/>
    <property type="match status" value="1"/>
</dbReference>
<keyword evidence="4 7" id="KW-0812">Transmembrane</keyword>
<keyword evidence="5 7" id="KW-0472">Membrane</keyword>
<evidence type="ECO:0000256" key="3">
    <source>
        <dbReference type="ARBA" id="ARBA00022452"/>
    </source>
</evidence>
<evidence type="ECO:0000313" key="10">
    <source>
        <dbReference type="Proteomes" id="UP000274346"/>
    </source>
</evidence>
<protein>
    <submittedName>
        <fullName evidence="9">Outer membrane receptor for ferric coprogen and ferric-rhodotorulic acid</fullName>
    </submittedName>
</protein>
<keyword evidence="6 7" id="KW-0998">Cell outer membrane</keyword>
<gene>
    <name evidence="9" type="ORF">NCTC13098_03762</name>
</gene>
<dbReference type="InterPro" id="IPR036942">
    <property type="entry name" value="Beta-barrel_TonB_sf"/>
</dbReference>
<feature type="short sequence motif" description="TonB C-terminal box" evidence="8">
    <location>
        <begin position="49"/>
        <end position="66"/>
    </location>
</feature>
<name>A0A3P8M3J4_RAOTE</name>
<keyword evidence="9" id="KW-0675">Receptor</keyword>
<evidence type="ECO:0000256" key="6">
    <source>
        <dbReference type="ARBA" id="ARBA00023237"/>
    </source>
</evidence>
<accession>A0A3P8M3J4</accession>
<dbReference type="KEGG" id="rtg:NCTC13098_03762"/>